<protein>
    <submittedName>
        <fullName evidence="4">Oxidoreductase YcjS (EC, NADH-binding)</fullName>
        <ecNumber evidence="4">1.-.-.-</ecNumber>
    </submittedName>
</protein>
<feature type="domain" description="Gfo/Idh/MocA-like oxidoreductase C-terminal" evidence="3">
    <location>
        <begin position="137"/>
        <end position="325"/>
    </location>
</feature>
<dbReference type="InterPro" id="IPR036291">
    <property type="entry name" value="NAD(P)-bd_dom_sf"/>
</dbReference>
<name>A0A6J4M4Q9_9CHLR</name>
<sequence>MTSSKLRLALIGTGGWARQHARILSSRPDVDFCAVVGRDKERSAARAAEYGTRPYTSVETMLGEQHPDLVCVCLPNQHHFEPTLQVIEAGYPLLAEKPLVFELRQADALIKAAQQRNLFFAINFNHRYAKPLLLARDAVREGKLGEVVFATWRFGGEGTSDHPHANLIETQCHAFDQLEHLCGPISSLMAEMTDKTGKGFSTIVLSMKFASGAVGSLVGSYDASYAYPDTHRLEVNGTTGRILIDDTVRRFSYQRAGDETAQVWQAGYFNDFDREFYRTFDRHMDAVLEAFRAGTEPPIHARAGRRALRLALAAIESYETGQRVMTTSNLTQ</sequence>
<dbReference type="PANTHER" id="PTHR43377:SF1">
    <property type="entry name" value="BILIVERDIN REDUCTASE A"/>
    <property type="match status" value="1"/>
</dbReference>
<evidence type="ECO:0000259" key="3">
    <source>
        <dbReference type="Pfam" id="PF02894"/>
    </source>
</evidence>
<dbReference type="Pfam" id="PF01408">
    <property type="entry name" value="GFO_IDH_MocA"/>
    <property type="match status" value="1"/>
</dbReference>
<dbReference type="InterPro" id="IPR000683">
    <property type="entry name" value="Gfo/Idh/MocA-like_OxRdtase_N"/>
</dbReference>
<keyword evidence="4" id="KW-0560">Oxidoreductase</keyword>
<dbReference type="GO" id="GO:0016491">
    <property type="term" value="F:oxidoreductase activity"/>
    <property type="evidence" value="ECO:0007669"/>
    <property type="project" value="UniProtKB-KW"/>
</dbReference>
<comment type="similarity">
    <text evidence="1">Belongs to the Gfo/Idh/MocA family.</text>
</comment>
<dbReference type="GO" id="GO:0000166">
    <property type="term" value="F:nucleotide binding"/>
    <property type="evidence" value="ECO:0007669"/>
    <property type="project" value="InterPro"/>
</dbReference>
<dbReference type="Gene3D" id="3.40.50.720">
    <property type="entry name" value="NAD(P)-binding Rossmann-like Domain"/>
    <property type="match status" value="1"/>
</dbReference>
<proteinExistence type="inferred from homology"/>
<dbReference type="AlphaFoldDB" id="A0A6J4M4Q9"/>
<dbReference type="SUPFAM" id="SSF55347">
    <property type="entry name" value="Glyceraldehyde-3-phosphate dehydrogenase-like, C-terminal domain"/>
    <property type="match status" value="1"/>
</dbReference>
<gene>
    <name evidence="4" type="ORF">AVDCRST_MAG93-7017</name>
</gene>
<dbReference type="EMBL" id="CADCTR010002365">
    <property type="protein sequence ID" value="CAA9348866.1"/>
    <property type="molecule type" value="Genomic_DNA"/>
</dbReference>
<dbReference type="InterPro" id="IPR051450">
    <property type="entry name" value="Gfo/Idh/MocA_Oxidoreductases"/>
</dbReference>
<dbReference type="EC" id="1.-.-.-" evidence="4"/>
<dbReference type="SUPFAM" id="SSF51735">
    <property type="entry name" value="NAD(P)-binding Rossmann-fold domains"/>
    <property type="match status" value="1"/>
</dbReference>
<dbReference type="PANTHER" id="PTHR43377">
    <property type="entry name" value="BILIVERDIN REDUCTASE A"/>
    <property type="match status" value="1"/>
</dbReference>
<evidence type="ECO:0000259" key="2">
    <source>
        <dbReference type="Pfam" id="PF01408"/>
    </source>
</evidence>
<evidence type="ECO:0000256" key="1">
    <source>
        <dbReference type="ARBA" id="ARBA00010928"/>
    </source>
</evidence>
<reference evidence="4" key="1">
    <citation type="submission" date="2020-02" db="EMBL/GenBank/DDBJ databases">
        <authorList>
            <person name="Meier V. D."/>
        </authorList>
    </citation>
    <scope>NUCLEOTIDE SEQUENCE</scope>
    <source>
        <strain evidence="4">AVDCRST_MAG93</strain>
    </source>
</reference>
<organism evidence="4">
    <name type="scientific">uncultured Chloroflexia bacterium</name>
    <dbReference type="NCBI Taxonomy" id="1672391"/>
    <lineage>
        <taxon>Bacteria</taxon>
        <taxon>Bacillati</taxon>
        <taxon>Chloroflexota</taxon>
        <taxon>Chloroflexia</taxon>
        <taxon>environmental samples</taxon>
    </lineage>
</organism>
<dbReference type="Gene3D" id="3.30.360.10">
    <property type="entry name" value="Dihydrodipicolinate Reductase, domain 2"/>
    <property type="match status" value="1"/>
</dbReference>
<evidence type="ECO:0000313" key="4">
    <source>
        <dbReference type="EMBL" id="CAA9348866.1"/>
    </source>
</evidence>
<accession>A0A6J4M4Q9</accession>
<dbReference type="InterPro" id="IPR004104">
    <property type="entry name" value="Gfo/Idh/MocA-like_OxRdtase_C"/>
</dbReference>
<dbReference type="Pfam" id="PF02894">
    <property type="entry name" value="GFO_IDH_MocA_C"/>
    <property type="match status" value="1"/>
</dbReference>
<feature type="domain" description="Gfo/Idh/MocA-like oxidoreductase N-terminal" evidence="2">
    <location>
        <begin position="7"/>
        <end position="123"/>
    </location>
</feature>